<accession>A0A9I9E8N7</accession>
<protein>
    <submittedName>
        <fullName evidence="1">Uncharacterized protein</fullName>
    </submittedName>
</protein>
<dbReference type="Gramene" id="MELO3C030302.2.1">
    <property type="protein sequence ID" value="MELO3C030302.2.1"/>
    <property type="gene ID" value="MELO3C030302.2"/>
</dbReference>
<organism evidence="1">
    <name type="scientific">Cucumis melo</name>
    <name type="common">Muskmelon</name>
    <dbReference type="NCBI Taxonomy" id="3656"/>
    <lineage>
        <taxon>Eukaryota</taxon>
        <taxon>Viridiplantae</taxon>
        <taxon>Streptophyta</taxon>
        <taxon>Embryophyta</taxon>
        <taxon>Tracheophyta</taxon>
        <taxon>Spermatophyta</taxon>
        <taxon>Magnoliopsida</taxon>
        <taxon>eudicotyledons</taxon>
        <taxon>Gunneridae</taxon>
        <taxon>Pentapetalae</taxon>
        <taxon>rosids</taxon>
        <taxon>fabids</taxon>
        <taxon>Cucurbitales</taxon>
        <taxon>Cucurbitaceae</taxon>
        <taxon>Benincaseae</taxon>
        <taxon>Cucumis</taxon>
    </lineage>
</organism>
<proteinExistence type="predicted"/>
<sequence length="68" mass="7919">MKLKLFSSPPHLIKSRFFYQLLTLSPYQIKISPTSSSKNNSTNRVNLEASLPEIRPFNMDELPCYWSL</sequence>
<evidence type="ECO:0000313" key="1">
    <source>
        <dbReference type="EnsemblPlants" id="MELO3C030302.2.1"/>
    </source>
</evidence>
<name>A0A9I9E8N7_CUCME</name>
<dbReference type="EnsemblPlants" id="MELO3C030302.2.1">
    <property type="protein sequence ID" value="MELO3C030302.2.1"/>
    <property type="gene ID" value="MELO3C030302.2"/>
</dbReference>
<reference evidence="1" key="1">
    <citation type="submission" date="2023-03" db="UniProtKB">
        <authorList>
            <consortium name="EnsemblPlants"/>
        </authorList>
    </citation>
    <scope>IDENTIFICATION</scope>
</reference>
<dbReference type="AlphaFoldDB" id="A0A9I9E8N7"/>